<reference evidence="3" key="1">
    <citation type="submission" date="2016-11" db="EMBL/GenBank/DDBJ databases">
        <title>Actinomyces gypaetusis sp. nov. isolated from Gypaetus barbatus in Qinghai Tibet Plateau China.</title>
        <authorList>
            <person name="Meng X."/>
        </authorList>
    </citation>
    <scope>NUCLEOTIDE SEQUENCE [LARGE SCALE GENOMIC DNA]</scope>
    <source>
        <strain evidence="3">DSM 15383</strain>
    </source>
</reference>
<comment type="caution">
    <text evidence="2">The sequence shown here is derived from an EMBL/GenBank/DDBJ whole genome shotgun (WGS) entry which is preliminary data.</text>
</comment>
<feature type="transmembrane region" description="Helical" evidence="1">
    <location>
        <begin position="95"/>
        <end position="116"/>
    </location>
</feature>
<proteinExistence type="predicted"/>
<sequence>MKNQSAIIWYLMFWPLAAVLLWEVLPLGFVFAALTAVAAAVLLIRDKAMTGSHKAIVLVCWALSVAAVVLFFRGFGIGLDLADAGLPQPWWMSGIWALPLLAVAAFGAGGFLIYRLRPTPAIASK</sequence>
<keyword evidence="1" id="KW-0472">Membrane</keyword>
<feature type="transmembrane region" description="Helical" evidence="1">
    <location>
        <begin position="28"/>
        <end position="44"/>
    </location>
</feature>
<gene>
    <name evidence="2" type="ORF">BM477_05570</name>
</gene>
<dbReference type="AlphaFoldDB" id="A0A1Q5PM85"/>
<name>A0A1Q5PM85_9ACTO</name>
<organism evidence="2 3">
    <name type="scientific">Boudabousia marimammalium</name>
    <dbReference type="NCBI Taxonomy" id="156892"/>
    <lineage>
        <taxon>Bacteria</taxon>
        <taxon>Bacillati</taxon>
        <taxon>Actinomycetota</taxon>
        <taxon>Actinomycetes</taxon>
        <taxon>Actinomycetales</taxon>
        <taxon>Actinomycetaceae</taxon>
        <taxon>Boudabousia</taxon>
    </lineage>
</organism>
<evidence type="ECO:0000256" key="1">
    <source>
        <dbReference type="SAM" id="Phobius"/>
    </source>
</evidence>
<keyword evidence="3" id="KW-1185">Reference proteome</keyword>
<dbReference type="Proteomes" id="UP000186465">
    <property type="component" value="Unassembled WGS sequence"/>
</dbReference>
<accession>A0A1Q5PM85</accession>
<evidence type="ECO:0000313" key="3">
    <source>
        <dbReference type="Proteomes" id="UP000186465"/>
    </source>
</evidence>
<evidence type="ECO:0000313" key="2">
    <source>
        <dbReference type="EMBL" id="OKL48668.1"/>
    </source>
</evidence>
<feature type="transmembrane region" description="Helical" evidence="1">
    <location>
        <begin position="56"/>
        <end position="75"/>
    </location>
</feature>
<keyword evidence="1" id="KW-0812">Transmembrane</keyword>
<protein>
    <submittedName>
        <fullName evidence="2">Uncharacterized protein</fullName>
    </submittedName>
</protein>
<dbReference type="EMBL" id="MPDM01000005">
    <property type="protein sequence ID" value="OKL48668.1"/>
    <property type="molecule type" value="Genomic_DNA"/>
</dbReference>
<keyword evidence="1" id="KW-1133">Transmembrane helix</keyword>
<dbReference type="RefSeq" id="WP_075361698.1">
    <property type="nucleotide sequence ID" value="NZ_MPDM01000005.1"/>
</dbReference>